<dbReference type="Gene3D" id="3.20.20.140">
    <property type="entry name" value="Metal-dependent hydrolases"/>
    <property type="match status" value="1"/>
</dbReference>
<evidence type="ECO:0000313" key="7">
    <source>
        <dbReference type="EMBL" id="MEJ8823534.1"/>
    </source>
</evidence>
<evidence type="ECO:0000259" key="6">
    <source>
        <dbReference type="Pfam" id="PF01979"/>
    </source>
</evidence>
<proteinExistence type="inferred from homology"/>
<comment type="similarity">
    <text evidence="1 5">Belongs to the metallo-dependent hydrolases superfamily. NagA family.</text>
</comment>
<evidence type="ECO:0000256" key="2">
    <source>
        <dbReference type="ARBA" id="ARBA00022723"/>
    </source>
</evidence>
<dbReference type="GO" id="GO:0008448">
    <property type="term" value="F:N-acetylglucosamine-6-phosphate deacetylase activity"/>
    <property type="evidence" value="ECO:0007669"/>
    <property type="project" value="UniProtKB-EC"/>
</dbReference>
<name>A0ABU8W1Z7_9BURK</name>
<dbReference type="RefSeq" id="WP_340364564.1">
    <property type="nucleotide sequence ID" value="NZ_JBBKZV010000008.1"/>
</dbReference>
<dbReference type="SUPFAM" id="SSF51338">
    <property type="entry name" value="Composite domain of metallo-dependent hydrolases"/>
    <property type="match status" value="1"/>
</dbReference>
<dbReference type="InterPro" id="IPR032466">
    <property type="entry name" value="Metal_Hydrolase"/>
</dbReference>
<comment type="caution">
    <text evidence="7">The sequence shown here is derived from an EMBL/GenBank/DDBJ whole genome shotgun (WGS) entry which is preliminary data.</text>
</comment>
<dbReference type="PANTHER" id="PTHR11113">
    <property type="entry name" value="N-ACETYLGLUCOSAMINE-6-PHOSPHATE DEACETYLASE"/>
    <property type="match status" value="1"/>
</dbReference>
<dbReference type="EMBL" id="JBBKZV010000008">
    <property type="protein sequence ID" value="MEJ8823534.1"/>
    <property type="molecule type" value="Genomic_DNA"/>
</dbReference>
<dbReference type="InterPro" id="IPR003764">
    <property type="entry name" value="GlcNAc_6-P_deAcase"/>
</dbReference>
<evidence type="ECO:0000256" key="4">
    <source>
        <dbReference type="ARBA" id="ARBA00023277"/>
    </source>
</evidence>
<dbReference type="InterPro" id="IPR006680">
    <property type="entry name" value="Amidohydro-rel"/>
</dbReference>
<accession>A0ABU8W1Z7</accession>
<dbReference type="SUPFAM" id="SSF51556">
    <property type="entry name" value="Metallo-dependent hydrolases"/>
    <property type="match status" value="1"/>
</dbReference>
<protein>
    <submittedName>
        <fullName evidence="7">N-acetylglucosamine-6-phosphate deacetylase</fullName>
        <ecNumber evidence="7">3.5.1.25</ecNumber>
    </submittedName>
</protein>
<gene>
    <name evidence="7" type="primary">nagA</name>
    <name evidence="7" type="ORF">WKW80_16060</name>
</gene>
<evidence type="ECO:0000256" key="1">
    <source>
        <dbReference type="ARBA" id="ARBA00010716"/>
    </source>
</evidence>
<keyword evidence="4 5" id="KW-0119">Carbohydrate metabolism</keyword>
<dbReference type="EC" id="3.5.1.25" evidence="7"/>
<keyword evidence="2" id="KW-0479">Metal-binding</keyword>
<evidence type="ECO:0000313" key="8">
    <source>
        <dbReference type="Proteomes" id="UP001363010"/>
    </source>
</evidence>
<dbReference type="InterPro" id="IPR011059">
    <property type="entry name" value="Metal-dep_hydrolase_composite"/>
</dbReference>
<keyword evidence="3 5" id="KW-0378">Hydrolase</keyword>
<reference evidence="7 8" key="1">
    <citation type="submission" date="2024-03" db="EMBL/GenBank/DDBJ databases">
        <title>Novel species of the genus Variovorax.</title>
        <authorList>
            <person name="Liu Q."/>
            <person name="Xin Y.-H."/>
        </authorList>
    </citation>
    <scope>NUCLEOTIDE SEQUENCE [LARGE SCALE GENOMIC DNA]</scope>
    <source>
        <strain evidence="7 8">KACC 18501</strain>
    </source>
</reference>
<dbReference type="Gene3D" id="2.30.40.10">
    <property type="entry name" value="Urease, subunit C, domain 1"/>
    <property type="match status" value="1"/>
</dbReference>
<dbReference type="PIRSF" id="PIRSF038994">
    <property type="entry name" value="NagA"/>
    <property type="match status" value="1"/>
</dbReference>
<dbReference type="Pfam" id="PF01979">
    <property type="entry name" value="Amidohydro_1"/>
    <property type="match status" value="1"/>
</dbReference>
<feature type="domain" description="Amidohydrolase-related" evidence="6">
    <location>
        <begin position="47"/>
        <end position="375"/>
    </location>
</feature>
<dbReference type="Proteomes" id="UP001363010">
    <property type="component" value="Unassembled WGS sequence"/>
</dbReference>
<sequence length="392" mass="41099">MVRLHCPLLFDGECIIANATMQTAAGRIARIGARDDGVGIAFPAGHIVAPGLIDIQVNGGGGVLFNDTPDRATVRRIAAAHARAGTTALLPTFITDAPHGLDAAIDAVRASLAAGDPGILGIHLEGPFLQARRRGIHREDFIAHLAEDDVRRVIALRDAGRTLVTLAPECVAPQHIRALVAGGAIVFAGHTEAPYAGMLDAVARDGVSGVTHLFNAMSQLGPREAGVLGYALLHADLWAGLILDGHHVKRESFEIAWRLRGRNRTILVSDAMSPAGSTQTHFVLQGREISVQGGRCVAEDGTLAGAAITLSDAVRIGIREYGMQASDALYCATRAPARLLGVQAERGCLQAGAHADLIVFDADFQVAAVMQSGRWINAGPAIAPLLELDDAV</sequence>
<keyword evidence="8" id="KW-1185">Reference proteome</keyword>
<evidence type="ECO:0000256" key="3">
    <source>
        <dbReference type="ARBA" id="ARBA00022801"/>
    </source>
</evidence>
<dbReference type="PANTHER" id="PTHR11113:SF14">
    <property type="entry name" value="N-ACETYLGLUCOSAMINE-6-PHOSPHATE DEACETYLASE"/>
    <property type="match status" value="1"/>
</dbReference>
<organism evidence="7 8">
    <name type="scientific">Variovorax humicola</name>
    <dbReference type="NCBI Taxonomy" id="1769758"/>
    <lineage>
        <taxon>Bacteria</taxon>
        <taxon>Pseudomonadati</taxon>
        <taxon>Pseudomonadota</taxon>
        <taxon>Betaproteobacteria</taxon>
        <taxon>Burkholderiales</taxon>
        <taxon>Comamonadaceae</taxon>
        <taxon>Variovorax</taxon>
    </lineage>
</organism>
<evidence type="ECO:0000256" key="5">
    <source>
        <dbReference type="PIRNR" id="PIRNR038994"/>
    </source>
</evidence>
<dbReference type="NCBIfam" id="TIGR00221">
    <property type="entry name" value="nagA"/>
    <property type="match status" value="1"/>
</dbReference>